<feature type="modified residue" description="4-aspartylphosphate" evidence="3">
    <location>
        <position position="54"/>
    </location>
</feature>
<dbReference type="PANTHER" id="PTHR43214:SF43">
    <property type="entry name" value="TWO-COMPONENT RESPONSE REGULATOR"/>
    <property type="match status" value="1"/>
</dbReference>
<dbReference type="SMART" id="SM00448">
    <property type="entry name" value="REC"/>
    <property type="match status" value="1"/>
</dbReference>
<dbReference type="Pfam" id="PF00196">
    <property type="entry name" value="GerE"/>
    <property type="match status" value="1"/>
</dbReference>
<organism evidence="6 7">
    <name type="scientific">Chitinophaga defluvii</name>
    <dbReference type="NCBI Taxonomy" id="3163343"/>
    <lineage>
        <taxon>Bacteria</taxon>
        <taxon>Pseudomonadati</taxon>
        <taxon>Bacteroidota</taxon>
        <taxon>Chitinophagia</taxon>
        <taxon>Chitinophagales</taxon>
        <taxon>Chitinophagaceae</taxon>
        <taxon>Chitinophaga</taxon>
    </lineage>
</organism>
<dbReference type="CDD" id="cd17535">
    <property type="entry name" value="REC_NarL-like"/>
    <property type="match status" value="1"/>
</dbReference>
<dbReference type="Gene3D" id="3.40.50.2300">
    <property type="match status" value="1"/>
</dbReference>
<sequence>MFRIYIADDHAILIDGLHAILREEPDMQIIGTAGDGVTLLQQLPAAQPDVLLLDLNMPRLDGINALQRIGQEHPALKVLVLSNYDQPELVKEVQALGAKGYILKNSPRHALLQTIRLIAAGGTYFQSFHADFTPPPSSFFLDDFMRKYQLTRREVEIIRLVCKEHTSKEIADNLFISEFTVQTHRRNIMRKLDLKNATSLILFAQEQGLYQG</sequence>
<evidence type="ECO:0000256" key="2">
    <source>
        <dbReference type="ARBA" id="ARBA00023125"/>
    </source>
</evidence>
<evidence type="ECO:0000259" key="4">
    <source>
        <dbReference type="PROSITE" id="PS50043"/>
    </source>
</evidence>
<dbReference type="PANTHER" id="PTHR43214">
    <property type="entry name" value="TWO-COMPONENT RESPONSE REGULATOR"/>
    <property type="match status" value="1"/>
</dbReference>
<feature type="domain" description="HTH luxR-type" evidence="4">
    <location>
        <begin position="143"/>
        <end position="208"/>
    </location>
</feature>
<dbReference type="CDD" id="cd06170">
    <property type="entry name" value="LuxR_C_like"/>
    <property type="match status" value="1"/>
</dbReference>
<evidence type="ECO:0000256" key="3">
    <source>
        <dbReference type="PROSITE-ProRule" id="PRU00169"/>
    </source>
</evidence>
<dbReference type="PROSITE" id="PS50043">
    <property type="entry name" value="HTH_LUXR_2"/>
    <property type="match status" value="1"/>
</dbReference>
<gene>
    <name evidence="6" type="ORF">ABR189_06830</name>
</gene>
<feature type="domain" description="Response regulatory" evidence="5">
    <location>
        <begin position="3"/>
        <end position="119"/>
    </location>
</feature>
<evidence type="ECO:0000256" key="1">
    <source>
        <dbReference type="ARBA" id="ARBA00022553"/>
    </source>
</evidence>
<dbReference type="Proteomes" id="UP001549749">
    <property type="component" value="Unassembled WGS sequence"/>
</dbReference>
<evidence type="ECO:0000259" key="5">
    <source>
        <dbReference type="PROSITE" id="PS50110"/>
    </source>
</evidence>
<dbReference type="PRINTS" id="PR00038">
    <property type="entry name" value="HTHLUXR"/>
</dbReference>
<dbReference type="InterPro" id="IPR058245">
    <property type="entry name" value="NreC/VraR/RcsB-like_REC"/>
</dbReference>
<evidence type="ECO:0000313" key="7">
    <source>
        <dbReference type="Proteomes" id="UP001549749"/>
    </source>
</evidence>
<keyword evidence="7" id="KW-1185">Reference proteome</keyword>
<dbReference type="InterPro" id="IPR000792">
    <property type="entry name" value="Tscrpt_reg_LuxR_C"/>
</dbReference>
<name>A0ABV2T391_9BACT</name>
<dbReference type="SUPFAM" id="SSF46894">
    <property type="entry name" value="C-terminal effector domain of the bipartite response regulators"/>
    <property type="match status" value="1"/>
</dbReference>
<keyword evidence="2" id="KW-0238">DNA-binding</keyword>
<protein>
    <submittedName>
        <fullName evidence="6">Response regulator transcription factor</fullName>
    </submittedName>
</protein>
<dbReference type="EMBL" id="JBEXAC010000001">
    <property type="protein sequence ID" value="MET6997075.1"/>
    <property type="molecule type" value="Genomic_DNA"/>
</dbReference>
<dbReference type="SMART" id="SM00421">
    <property type="entry name" value="HTH_LUXR"/>
    <property type="match status" value="1"/>
</dbReference>
<dbReference type="InterPro" id="IPR001789">
    <property type="entry name" value="Sig_transdc_resp-reg_receiver"/>
</dbReference>
<dbReference type="Pfam" id="PF00072">
    <property type="entry name" value="Response_reg"/>
    <property type="match status" value="1"/>
</dbReference>
<evidence type="ECO:0000313" key="6">
    <source>
        <dbReference type="EMBL" id="MET6997075.1"/>
    </source>
</evidence>
<keyword evidence="1 3" id="KW-0597">Phosphoprotein</keyword>
<dbReference type="InterPro" id="IPR039420">
    <property type="entry name" value="WalR-like"/>
</dbReference>
<dbReference type="PROSITE" id="PS50110">
    <property type="entry name" value="RESPONSE_REGULATORY"/>
    <property type="match status" value="1"/>
</dbReference>
<dbReference type="InterPro" id="IPR011006">
    <property type="entry name" value="CheY-like_superfamily"/>
</dbReference>
<comment type="caution">
    <text evidence="6">The sequence shown here is derived from an EMBL/GenBank/DDBJ whole genome shotgun (WGS) entry which is preliminary data.</text>
</comment>
<dbReference type="SUPFAM" id="SSF52172">
    <property type="entry name" value="CheY-like"/>
    <property type="match status" value="1"/>
</dbReference>
<reference evidence="6 7" key="1">
    <citation type="submission" date="2024-06" db="EMBL/GenBank/DDBJ databases">
        <title>Chitinophaga defluvii sp. nov., isolated from municipal sewage.</title>
        <authorList>
            <person name="Zhang L."/>
        </authorList>
    </citation>
    <scope>NUCLEOTIDE SEQUENCE [LARGE SCALE GENOMIC DNA]</scope>
    <source>
        <strain evidence="6 7">H8</strain>
    </source>
</reference>
<dbReference type="InterPro" id="IPR016032">
    <property type="entry name" value="Sig_transdc_resp-reg_C-effctor"/>
</dbReference>
<dbReference type="RefSeq" id="WP_354659715.1">
    <property type="nucleotide sequence ID" value="NZ_JBEXAC010000001.1"/>
</dbReference>
<accession>A0ABV2T391</accession>
<proteinExistence type="predicted"/>